<dbReference type="PANTHER" id="PTHR43375:SF1">
    <property type="entry name" value="OROTIDINE 5'-PHOSPHATE DECARBOXYLASE"/>
    <property type="match status" value="1"/>
</dbReference>
<dbReference type="CDD" id="cd04725">
    <property type="entry name" value="OMP_decarboxylase_like"/>
    <property type="match status" value="1"/>
</dbReference>
<protein>
    <recommendedName>
        <fullName evidence="4">Orotidine 5'-phosphate decarboxylase</fullName>
        <ecNumber evidence="3">4.1.1.23</ecNumber>
    </recommendedName>
    <alternativeName>
        <fullName evidence="8">OMP decarboxylase</fullName>
    </alternativeName>
</protein>
<dbReference type="PANTHER" id="PTHR43375">
    <property type="entry name" value="OROTIDINE 5'-PHOSPHATE DECARBOXYLASE"/>
    <property type="match status" value="1"/>
</dbReference>
<evidence type="ECO:0000256" key="6">
    <source>
        <dbReference type="ARBA" id="ARBA00022975"/>
    </source>
</evidence>
<evidence type="ECO:0000256" key="5">
    <source>
        <dbReference type="ARBA" id="ARBA00022793"/>
    </source>
</evidence>
<dbReference type="Gene3D" id="3.20.20.70">
    <property type="entry name" value="Aldolase class I"/>
    <property type="match status" value="1"/>
</dbReference>
<evidence type="ECO:0000256" key="9">
    <source>
        <dbReference type="ARBA" id="ARBA00049157"/>
    </source>
</evidence>
<dbReference type="AlphaFoldDB" id="A0A645AAZ0"/>
<dbReference type="EMBL" id="VSSQ01011446">
    <property type="protein sequence ID" value="MPM46854.1"/>
    <property type="molecule type" value="Genomic_DNA"/>
</dbReference>
<keyword evidence="7 11" id="KW-0456">Lyase</keyword>
<organism evidence="11">
    <name type="scientific">bioreactor metagenome</name>
    <dbReference type="NCBI Taxonomy" id="1076179"/>
    <lineage>
        <taxon>unclassified sequences</taxon>
        <taxon>metagenomes</taxon>
        <taxon>ecological metagenomes</taxon>
    </lineage>
</organism>
<dbReference type="SUPFAM" id="SSF51366">
    <property type="entry name" value="Ribulose-phoshate binding barrel"/>
    <property type="match status" value="1"/>
</dbReference>
<dbReference type="Pfam" id="PF00215">
    <property type="entry name" value="OMPdecase"/>
    <property type="match status" value="1"/>
</dbReference>
<comment type="similarity">
    <text evidence="2">Belongs to the OMP decarboxylase family. Type 2 subfamily.</text>
</comment>
<dbReference type="UniPathway" id="UPA00070">
    <property type="reaction ID" value="UER00120"/>
</dbReference>
<keyword evidence="6" id="KW-0665">Pyrimidine biosynthesis</keyword>
<dbReference type="SMART" id="SM00934">
    <property type="entry name" value="OMPdecase"/>
    <property type="match status" value="1"/>
</dbReference>
<proteinExistence type="inferred from homology"/>
<reference evidence="11" key="1">
    <citation type="submission" date="2019-08" db="EMBL/GenBank/DDBJ databases">
        <authorList>
            <person name="Kucharzyk K."/>
            <person name="Murdoch R.W."/>
            <person name="Higgins S."/>
            <person name="Loffler F."/>
        </authorList>
    </citation>
    <scope>NUCLEOTIDE SEQUENCE</scope>
</reference>
<feature type="domain" description="Orotidine 5'-phosphate decarboxylase" evidence="10">
    <location>
        <begin position="18"/>
        <end position="262"/>
    </location>
</feature>
<gene>
    <name evidence="11" type="primary">pyrF_28</name>
    <name evidence="11" type="ORF">SDC9_93561</name>
</gene>
<comment type="pathway">
    <text evidence="1">Pyrimidine metabolism; UMP biosynthesis via de novo pathway; UMP from orotate: step 2/2.</text>
</comment>
<evidence type="ECO:0000256" key="2">
    <source>
        <dbReference type="ARBA" id="ARBA00008847"/>
    </source>
</evidence>
<evidence type="ECO:0000313" key="11">
    <source>
        <dbReference type="EMBL" id="MPM46854.1"/>
    </source>
</evidence>
<dbReference type="InterPro" id="IPR013785">
    <property type="entry name" value="Aldolase_TIM"/>
</dbReference>
<evidence type="ECO:0000259" key="10">
    <source>
        <dbReference type="SMART" id="SM00934"/>
    </source>
</evidence>
<evidence type="ECO:0000256" key="1">
    <source>
        <dbReference type="ARBA" id="ARBA00004861"/>
    </source>
</evidence>
<sequence length="273" mass="28468">MTAAYHARLVELTAARGNLCVGVDPHEPLVRAWGYDYDLVGLERVSRGLVEAIGDQVAVFKPQAAFFECFGAPGMQVLARVLADIAQAGALSILDVKRGDIGSTMAAYSRAYLSGQTDLTADAITISPFLGFGSLGPAVELAHQTGRGLYVLCRTSNPEGGDVQLAVRDGRSVAQQMVDAAKAANEASGQHAVGLVIGGTLDKLDLDLEGFSGSILVPGIGTQGGRIDDLDSLFGVAAANVLPSASREVMKAGPQRESLRSVVERLGGYPNSR</sequence>
<dbReference type="NCBIfam" id="TIGR02127">
    <property type="entry name" value="pyrF_sub2"/>
    <property type="match status" value="1"/>
</dbReference>
<dbReference type="InterPro" id="IPR011995">
    <property type="entry name" value="OMPdecase_type-2"/>
</dbReference>
<evidence type="ECO:0000256" key="7">
    <source>
        <dbReference type="ARBA" id="ARBA00023239"/>
    </source>
</evidence>
<dbReference type="EC" id="4.1.1.23" evidence="3"/>
<evidence type="ECO:0000256" key="8">
    <source>
        <dbReference type="ARBA" id="ARBA00033428"/>
    </source>
</evidence>
<comment type="catalytic activity">
    <reaction evidence="9">
        <text>orotidine 5'-phosphate + H(+) = UMP + CO2</text>
        <dbReference type="Rhea" id="RHEA:11596"/>
        <dbReference type="ChEBI" id="CHEBI:15378"/>
        <dbReference type="ChEBI" id="CHEBI:16526"/>
        <dbReference type="ChEBI" id="CHEBI:57538"/>
        <dbReference type="ChEBI" id="CHEBI:57865"/>
        <dbReference type="EC" id="4.1.1.23"/>
    </reaction>
</comment>
<dbReference type="GO" id="GO:0006207">
    <property type="term" value="P:'de novo' pyrimidine nucleobase biosynthetic process"/>
    <property type="evidence" value="ECO:0007669"/>
    <property type="project" value="InterPro"/>
</dbReference>
<dbReference type="InterPro" id="IPR001754">
    <property type="entry name" value="OMPdeCOase_dom"/>
</dbReference>
<evidence type="ECO:0000256" key="4">
    <source>
        <dbReference type="ARBA" id="ARBA00021923"/>
    </source>
</evidence>
<keyword evidence="5" id="KW-0210">Decarboxylase</keyword>
<dbReference type="GO" id="GO:0004590">
    <property type="term" value="F:orotidine-5'-phosphate decarboxylase activity"/>
    <property type="evidence" value="ECO:0007669"/>
    <property type="project" value="UniProtKB-EC"/>
</dbReference>
<dbReference type="GO" id="GO:0044205">
    <property type="term" value="P:'de novo' UMP biosynthetic process"/>
    <property type="evidence" value="ECO:0007669"/>
    <property type="project" value="UniProtKB-UniPathway"/>
</dbReference>
<comment type="caution">
    <text evidence="11">The sequence shown here is derived from an EMBL/GenBank/DDBJ whole genome shotgun (WGS) entry which is preliminary data.</text>
</comment>
<accession>A0A645AAZ0</accession>
<name>A0A645AAZ0_9ZZZZ</name>
<dbReference type="InterPro" id="IPR011060">
    <property type="entry name" value="RibuloseP-bd_barrel"/>
</dbReference>
<evidence type="ECO:0000256" key="3">
    <source>
        <dbReference type="ARBA" id="ARBA00012321"/>
    </source>
</evidence>